<dbReference type="EMBL" id="AGNL01034670">
    <property type="protein sequence ID" value="EJK55132.1"/>
    <property type="molecule type" value="Genomic_DNA"/>
</dbReference>
<evidence type="ECO:0000313" key="3">
    <source>
        <dbReference type="EMBL" id="EJK55132.1"/>
    </source>
</evidence>
<reference evidence="3 4" key="1">
    <citation type="journal article" date="2012" name="Genome Biol.">
        <title>Genome and low-iron response of an oceanic diatom adapted to chronic iron limitation.</title>
        <authorList>
            <person name="Lommer M."/>
            <person name="Specht M."/>
            <person name="Roy A.S."/>
            <person name="Kraemer L."/>
            <person name="Andreson R."/>
            <person name="Gutowska M.A."/>
            <person name="Wolf J."/>
            <person name="Bergner S.V."/>
            <person name="Schilhabel M.B."/>
            <person name="Klostermeier U.C."/>
            <person name="Beiko R.G."/>
            <person name="Rosenstiel P."/>
            <person name="Hippler M."/>
            <person name="Laroche J."/>
        </authorList>
    </citation>
    <scope>NUCLEOTIDE SEQUENCE [LARGE SCALE GENOMIC DNA]</scope>
    <source>
        <strain evidence="3 4">CCMP1005</strain>
    </source>
</reference>
<keyword evidence="4" id="KW-1185">Reference proteome</keyword>
<feature type="non-terminal residue" evidence="3">
    <location>
        <position position="252"/>
    </location>
</feature>
<comment type="caution">
    <text evidence="3">The sequence shown here is derived from an EMBL/GenBank/DDBJ whole genome shotgun (WGS) entry which is preliminary data.</text>
</comment>
<feature type="compositionally biased region" description="Low complexity" evidence="1">
    <location>
        <begin position="225"/>
        <end position="242"/>
    </location>
</feature>
<proteinExistence type="predicted"/>
<feature type="chain" id="PRO_5003836908" evidence="2">
    <location>
        <begin position="20"/>
        <end position="252"/>
    </location>
</feature>
<gene>
    <name evidence="3" type="ORF">THAOC_25166</name>
</gene>
<dbReference type="Proteomes" id="UP000266841">
    <property type="component" value="Unassembled WGS sequence"/>
</dbReference>
<feature type="signal peptide" evidence="2">
    <location>
        <begin position="1"/>
        <end position="19"/>
    </location>
</feature>
<feature type="region of interest" description="Disordered" evidence="1">
    <location>
        <begin position="224"/>
        <end position="252"/>
    </location>
</feature>
<name>K0S8P1_THAOC</name>
<keyword evidence="2" id="KW-0732">Signal</keyword>
<dbReference type="AlphaFoldDB" id="K0S8P1"/>
<evidence type="ECO:0000313" key="4">
    <source>
        <dbReference type="Proteomes" id="UP000266841"/>
    </source>
</evidence>
<organism evidence="3 4">
    <name type="scientific">Thalassiosira oceanica</name>
    <name type="common">Marine diatom</name>
    <dbReference type="NCBI Taxonomy" id="159749"/>
    <lineage>
        <taxon>Eukaryota</taxon>
        <taxon>Sar</taxon>
        <taxon>Stramenopiles</taxon>
        <taxon>Ochrophyta</taxon>
        <taxon>Bacillariophyta</taxon>
        <taxon>Coscinodiscophyceae</taxon>
        <taxon>Thalassiosirophycidae</taxon>
        <taxon>Thalassiosirales</taxon>
        <taxon>Thalassiosiraceae</taxon>
        <taxon>Thalassiosira</taxon>
    </lineage>
</organism>
<sequence>MGSFIIATLLVSLLGPTHAEVVNDGNINNNAQSFLRTPRAPKASYADVDSLSFEGKKISFDDLAATTFNLPTSIEYSSTNFDYAYVDSGQGGHRYQLTNSTRRRLSDEKPKNRGAGDGLRAFMKAIALYEKQKEVTGLSVPVEPSQFKDIAEFIKGIFDALISVADTACNILNEVDKQIIRRVGQFIKKIDEFINDVLTLERDMAKDACYRLINNKVVDKLTDVPTEAPTTKKPTNNPTATPSMASEGQGLK</sequence>
<accession>K0S8P1</accession>
<evidence type="ECO:0000256" key="1">
    <source>
        <dbReference type="SAM" id="MobiDB-lite"/>
    </source>
</evidence>
<protein>
    <submittedName>
        <fullName evidence="3">Uncharacterized protein</fullName>
    </submittedName>
</protein>
<evidence type="ECO:0000256" key="2">
    <source>
        <dbReference type="SAM" id="SignalP"/>
    </source>
</evidence>